<dbReference type="PANTHER" id="PTHR43305:SF1">
    <property type="entry name" value="FAMILY N-ACETYLTRANSFERASE, PUTATIVE (AFU_ORTHOLOGUE AFUA_2G01380)-RELATED"/>
    <property type="match status" value="1"/>
</dbReference>
<dbReference type="GO" id="GO:0016747">
    <property type="term" value="F:acyltransferase activity, transferring groups other than amino-acyl groups"/>
    <property type="evidence" value="ECO:0007669"/>
    <property type="project" value="InterPro"/>
</dbReference>
<sequence>MKRKIQKLTSSSPGVIEIFSEIDELMNGLYPAELNILLPTTEVDKDNVEFYGIYLENRLAACGAVVINQDADGAYGELKRIYVKPNFRGLGLSKAILGYLISLVTDRGLNKVMLETGAKQHEAIALYRHFGFYERESYGTYQPDPESVFMQLYVADKLTAR</sequence>
<dbReference type="Pfam" id="PF00583">
    <property type="entry name" value="Acetyltransf_1"/>
    <property type="match status" value="1"/>
</dbReference>
<dbReference type="CDD" id="cd04301">
    <property type="entry name" value="NAT_SF"/>
    <property type="match status" value="1"/>
</dbReference>
<organism evidence="2 3">
    <name type="scientific">Pseudoalteromonas citrea</name>
    <dbReference type="NCBI Taxonomy" id="43655"/>
    <lineage>
        <taxon>Bacteria</taxon>
        <taxon>Pseudomonadati</taxon>
        <taxon>Pseudomonadota</taxon>
        <taxon>Gammaproteobacteria</taxon>
        <taxon>Alteromonadales</taxon>
        <taxon>Pseudoalteromonadaceae</taxon>
        <taxon>Pseudoalteromonas</taxon>
    </lineage>
</organism>
<proteinExistence type="predicted"/>
<dbReference type="Gene3D" id="3.40.630.30">
    <property type="match status" value="1"/>
</dbReference>
<dbReference type="Proteomes" id="UP000016487">
    <property type="component" value="Unassembled WGS sequence"/>
</dbReference>
<dbReference type="InterPro" id="IPR052777">
    <property type="entry name" value="Acetyltransferase_Enz"/>
</dbReference>
<evidence type="ECO:0000313" key="2">
    <source>
        <dbReference type="EMBL" id="KAF7764115.1"/>
    </source>
</evidence>
<name>A0AAD4FPB8_9GAMM</name>
<dbReference type="PROSITE" id="PS51186">
    <property type="entry name" value="GNAT"/>
    <property type="match status" value="1"/>
</dbReference>
<dbReference type="AlphaFoldDB" id="A0AAD4FPB8"/>
<gene>
    <name evidence="2" type="primary">yedL</name>
    <name evidence="2" type="ORF">PCIT_b0022</name>
</gene>
<reference evidence="2" key="1">
    <citation type="journal article" date="2012" name="J. Bacteriol.">
        <title>Genome sequences of type strains of seven species of the marine bacterium Pseudoalteromonas.</title>
        <authorList>
            <person name="Xie B.B."/>
            <person name="Shu Y.L."/>
            <person name="Qin Q.L."/>
            <person name="Rong J.C."/>
            <person name="Zhang X.Y."/>
            <person name="Chen X.L."/>
            <person name="Shi M."/>
            <person name="He H.L."/>
            <person name="Zhou B.C."/>
            <person name="Zhang Y.Z."/>
        </authorList>
    </citation>
    <scope>NUCLEOTIDE SEQUENCE</scope>
    <source>
        <strain evidence="2">DSM 8771</strain>
    </source>
</reference>
<comment type="caution">
    <text evidence="2">The sequence shown here is derived from an EMBL/GenBank/DDBJ whole genome shotgun (WGS) entry which is preliminary data.</text>
</comment>
<feature type="domain" description="N-acetyltransferase" evidence="1">
    <location>
        <begin position="3"/>
        <end position="155"/>
    </location>
</feature>
<dbReference type="SUPFAM" id="SSF55729">
    <property type="entry name" value="Acyl-CoA N-acyltransferases (Nat)"/>
    <property type="match status" value="1"/>
</dbReference>
<dbReference type="PANTHER" id="PTHR43305">
    <property type="entry name" value="FAMILY N-ACETYLTRANSFERASE, PUTATIVE (AFU_ORTHOLOGUE AFUA_2G01380)-RELATED"/>
    <property type="match status" value="1"/>
</dbReference>
<evidence type="ECO:0000259" key="1">
    <source>
        <dbReference type="PROSITE" id="PS51186"/>
    </source>
</evidence>
<dbReference type="InterPro" id="IPR016181">
    <property type="entry name" value="Acyl_CoA_acyltransferase"/>
</dbReference>
<dbReference type="EMBL" id="AHBZ03000027">
    <property type="protein sequence ID" value="KAF7764115.1"/>
    <property type="molecule type" value="Genomic_DNA"/>
</dbReference>
<reference evidence="2" key="2">
    <citation type="submission" date="2015-03" db="EMBL/GenBank/DDBJ databases">
        <title>Genome sequence of Pseudoalteromonas citrea.</title>
        <authorList>
            <person name="Xie B.-B."/>
            <person name="Rong J.-C."/>
            <person name="Qin Q.-L."/>
            <person name="Zhang Y.-Z."/>
        </authorList>
    </citation>
    <scope>NUCLEOTIDE SEQUENCE</scope>
    <source>
        <strain evidence="2">DSM 8771</strain>
    </source>
</reference>
<dbReference type="RefSeq" id="WP_010365683.1">
    <property type="nucleotide sequence ID" value="NZ_AHBZ03000027.1"/>
</dbReference>
<protein>
    <submittedName>
        <fullName evidence="2">Acetyltransferase</fullName>
    </submittedName>
</protein>
<accession>A0AAD4FPB8</accession>
<evidence type="ECO:0000313" key="3">
    <source>
        <dbReference type="Proteomes" id="UP000016487"/>
    </source>
</evidence>
<dbReference type="InterPro" id="IPR000182">
    <property type="entry name" value="GNAT_dom"/>
</dbReference>